<evidence type="ECO:0008006" key="4">
    <source>
        <dbReference type="Google" id="ProtNLM"/>
    </source>
</evidence>
<keyword evidence="1" id="KW-0175">Coiled coil</keyword>
<gene>
    <name evidence="3" type="ORF">L916_12566</name>
</gene>
<evidence type="ECO:0000256" key="2">
    <source>
        <dbReference type="SAM" id="MobiDB-lite"/>
    </source>
</evidence>
<name>W2IM25_PHYNI</name>
<evidence type="ECO:0000256" key="1">
    <source>
        <dbReference type="SAM" id="Coils"/>
    </source>
</evidence>
<dbReference type="VEuPathDB" id="FungiDB:PPTG_03046"/>
<evidence type="ECO:0000313" key="3">
    <source>
        <dbReference type="EMBL" id="ETL35279.1"/>
    </source>
</evidence>
<dbReference type="EMBL" id="KI674044">
    <property type="protein sequence ID" value="ETL35279.1"/>
    <property type="molecule type" value="Genomic_DNA"/>
</dbReference>
<organism evidence="3">
    <name type="scientific">Phytophthora nicotianae</name>
    <name type="common">Potato buckeye rot agent</name>
    <name type="synonym">Phytophthora parasitica</name>
    <dbReference type="NCBI Taxonomy" id="4792"/>
    <lineage>
        <taxon>Eukaryota</taxon>
        <taxon>Sar</taxon>
        <taxon>Stramenopiles</taxon>
        <taxon>Oomycota</taxon>
        <taxon>Peronosporomycetes</taxon>
        <taxon>Peronosporales</taxon>
        <taxon>Peronosporaceae</taxon>
        <taxon>Phytophthora</taxon>
    </lineage>
</organism>
<feature type="region of interest" description="Disordered" evidence="2">
    <location>
        <begin position="317"/>
        <end position="354"/>
    </location>
</feature>
<sequence length="699" mass="78793">MRAGVDYSDAKHSADVELRRQRNRMHQARYKMKQRQLVADLEAAVTHLRQEIQELEIQQRLLSYGLPTTTTIWNIAAEYFRLFRHGTKGSTMVENAHIEPALNLLHSQVQWDFMKTTMAPDVTDGVVIGIDALIESHALQSRCYEAIDLQPLRMDDGPEGLLIVSTQCELTITESMLVCGFPNLVKDGEWSSLADKMLGKKIVVIYGSTHFFWDNTRGRVVRLQWKADVMTALLRLLGSLDTVPQVFNGARMSPEGMVKPSLMIVTHESSVPHHLVFYIGTRIMSSEVPLFELEDAQSVLRDVLAFIETCEDANASPTSVQLSNRDRDKKKRARNYSPDYERSRREKKKAERDALRCQVDQYTTQLELLRTQKTTQRDESKWGWVHAATQEEEKRQKAEDLDHQLRGLLVQQFNVAQTFKNLLTLEAGFATLVQSVLSSCPPCSSPTKLSTFSTFSSITSHLKGLFGQLCDSSDYVFDSTSIFFDANSLVCAANLKYQDPISGPCIELLSSTPLPCNMENAASMLWEMMLAKEVFGPNSGCYTIKVGFFCCEFMNLRVAYTSCFDKVKQQTESSAEWGYSVRFNGPEASGAVDGVTLMEKFDKAGQTLIVWTSMMVESDGNPYFTSQGWISVKKLPSNPDGEAFVRICSRLAGLHLGVRCDGDKVDVPVARKHQFMAKSRQEHVQLKILERAELQKSVL</sequence>
<reference evidence="3" key="1">
    <citation type="submission" date="2013-11" db="EMBL/GenBank/DDBJ databases">
        <title>The Genome Sequence of Phytophthora parasitica CJ05E6.</title>
        <authorList>
            <consortium name="The Broad Institute Genomics Platform"/>
            <person name="Russ C."/>
            <person name="Tyler B."/>
            <person name="Panabieres F."/>
            <person name="Shan W."/>
            <person name="Tripathy S."/>
            <person name="Grunwald N."/>
            <person name="Machado M."/>
            <person name="Johnson C.S."/>
            <person name="Arredondo F."/>
            <person name="Hong C."/>
            <person name="Coffey M."/>
            <person name="Young S.K."/>
            <person name="Zeng Q."/>
            <person name="Gargeya S."/>
            <person name="Fitzgerald M."/>
            <person name="Abouelleil A."/>
            <person name="Alvarado L."/>
            <person name="Chapman S.B."/>
            <person name="Gainer-Dewar J."/>
            <person name="Goldberg J."/>
            <person name="Griggs A."/>
            <person name="Gujja S."/>
            <person name="Hansen M."/>
            <person name="Howarth C."/>
            <person name="Imamovic A."/>
            <person name="Ireland A."/>
            <person name="Larimer J."/>
            <person name="McCowan C."/>
            <person name="Murphy C."/>
            <person name="Pearson M."/>
            <person name="Poon T.W."/>
            <person name="Priest M."/>
            <person name="Roberts A."/>
            <person name="Saif S."/>
            <person name="Shea T."/>
            <person name="Sykes S."/>
            <person name="Wortman J."/>
            <person name="Nusbaum C."/>
            <person name="Birren B."/>
        </authorList>
    </citation>
    <scope>NUCLEOTIDE SEQUENCE [LARGE SCALE GENOMIC DNA]</scope>
    <source>
        <strain evidence="3">CJ05E6</strain>
    </source>
</reference>
<feature type="compositionally biased region" description="Basic and acidic residues" evidence="2">
    <location>
        <begin position="339"/>
        <end position="354"/>
    </location>
</feature>
<dbReference type="VEuPathDB" id="FungiDB:PPTG_03047"/>
<dbReference type="AlphaFoldDB" id="W2IM25"/>
<accession>W2IM25</accession>
<dbReference type="Proteomes" id="UP000053864">
    <property type="component" value="Unassembled WGS sequence"/>
</dbReference>
<protein>
    <recommendedName>
        <fullName evidence="4">BZIP domain-containing protein</fullName>
    </recommendedName>
</protein>
<dbReference type="CDD" id="cd14686">
    <property type="entry name" value="bZIP"/>
    <property type="match status" value="1"/>
</dbReference>
<proteinExistence type="predicted"/>
<feature type="coiled-coil region" evidence="1">
    <location>
        <begin position="31"/>
        <end position="58"/>
    </location>
</feature>